<sequence>MQMRSFFIIVFLGAGFAGLAQDIFTTPIDSSYREDQFYIGFTYNVLVDRPDNVNQTGFSGGLNLGFIRDVPFNNKRTLGIGVGLGLSVNTYVQNLFIGEEAQNETTIFRALDRDIITFDTNRFSTYLIEVPFHFRWRSSNIEKYKFWRIYTGLQLGYIYHFSSYFNQSNNTVRQTDVPELERFRLGTSFSFGFNAVNFQVYYALNDLFDAEIDGEQIGLQPIKVGLIFYLL</sequence>
<protein>
    <submittedName>
        <fullName evidence="3">Porin family protein</fullName>
    </submittedName>
</protein>
<dbReference type="Pfam" id="PF13568">
    <property type="entry name" value="OMP_b-brl_2"/>
    <property type="match status" value="1"/>
</dbReference>
<feature type="signal peptide" evidence="1">
    <location>
        <begin position="1"/>
        <end position="20"/>
    </location>
</feature>
<dbReference type="EMBL" id="BAAAFG010000002">
    <property type="protein sequence ID" value="GAA0871519.1"/>
    <property type="molecule type" value="Genomic_DNA"/>
</dbReference>
<keyword evidence="1" id="KW-0732">Signal</keyword>
<dbReference type="Proteomes" id="UP001500507">
    <property type="component" value="Unassembled WGS sequence"/>
</dbReference>
<proteinExistence type="predicted"/>
<reference evidence="3 4" key="1">
    <citation type="journal article" date="2019" name="Int. J. Syst. Evol. Microbiol.">
        <title>The Global Catalogue of Microorganisms (GCM) 10K type strain sequencing project: providing services to taxonomists for standard genome sequencing and annotation.</title>
        <authorList>
            <consortium name="The Broad Institute Genomics Platform"/>
            <consortium name="The Broad Institute Genome Sequencing Center for Infectious Disease"/>
            <person name="Wu L."/>
            <person name="Ma J."/>
        </authorList>
    </citation>
    <scope>NUCLEOTIDE SEQUENCE [LARGE SCALE GENOMIC DNA]</scope>
    <source>
        <strain evidence="3 4">JCM 16082</strain>
    </source>
</reference>
<accession>A0ABN1MEG3</accession>
<evidence type="ECO:0000313" key="4">
    <source>
        <dbReference type="Proteomes" id="UP001500507"/>
    </source>
</evidence>
<gene>
    <name evidence="3" type="ORF">GCM10009117_06650</name>
</gene>
<evidence type="ECO:0000259" key="2">
    <source>
        <dbReference type="Pfam" id="PF13568"/>
    </source>
</evidence>
<feature type="chain" id="PRO_5047355286" evidence="1">
    <location>
        <begin position="21"/>
        <end position="231"/>
    </location>
</feature>
<organism evidence="3 4">
    <name type="scientific">Gangjinia marincola</name>
    <dbReference type="NCBI Taxonomy" id="578463"/>
    <lineage>
        <taxon>Bacteria</taxon>
        <taxon>Pseudomonadati</taxon>
        <taxon>Bacteroidota</taxon>
        <taxon>Flavobacteriia</taxon>
        <taxon>Flavobacteriales</taxon>
        <taxon>Flavobacteriaceae</taxon>
        <taxon>Gangjinia</taxon>
    </lineage>
</organism>
<dbReference type="InterPro" id="IPR025665">
    <property type="entry name" value="Beta-barrel_OMP_2"/>
</dbReference>
<keyword evidence="4" id="KW-1185">Reference proteome</keyword>
<evidence type="ECO:0000313" key="3">
    <source>
        <dbReference type="EMBL" id="GAA0871519.1"/>
    </source>
</evidence>
<evidence type="ECO:0000256" key="1">
    <source>
        <dbReference type="SAM" id="SignalP"/>
    </source>
</evidence>
<comment type="caution">
    <text evidence="3">The sequence shown here is derived from an EMBL/GenBank/DDBJ whole genome shotgun (WGS) entry which is preliminary data.</text>
</comment>
<name>A0ABN1MEG3_9FLAO</name>
<feature type="domain" description="Outer membrane protein beta-barrel" evidence="2">
    <location>
        <begin position="31"/>
        <end position="209"/>
    </location>
</feature>